<evidence type="ECO:0000256" key="1">
    <source>
        <dbReference type="SAM" id="SignalP"/>
    </source>
</evidence>
<dbReference type="Proteomes" id="UP001273505">
    <property type="component" value="Unassembled WGS sequence"/>
</dbReference>
<dbReference type="EMBL" id="JAXAFO010000012">
    <property type="protein sequence ID" value="MDX6849505.1"/>
    <property type="molecule type" value="Genomic_DNA"/>
</dbReference>
<organism evidence="2 3">
    <name type="scientific">Gilvimarinus gilvus</name>
    <dbReference type="NCBI Taxonomy" id="3058038"/>
    <lineage>
        <taxon>Bacteria</taxon>
        <taxon>Pseudomonadati</taxon>
        <taxon>Pseudomonadota</taxon>
        <taxon>Gammaproteobacteria</taxon>
        <taxon>Cellvibrionales</taxon>
        <taxon>Cellvibrionaceae</taxon>
        <taxon>Gilvimarinus</taxon>
    </lineage>
</organism>
<name>A0ABU4RX80_9GAMM</name>
<reference evidence="2 3" key="1">
    <citation type="submission" date="2023-11" db="EMBL/GenBank/DDBJ databases">
        <title>Gilvimarinus fulvus sp. nov., isolated from the surface of Kelp.</title>
        <authorList>
            <person name="Sun Y.Y."/>
            <person name="Gong Y."/>
            <person name="Du Z.J."/>
        </authorList>
    </citation>
    <scope>NUCLEOTIDE SEQUENCE [LARGE SCALE GENOMIC DNA]</scope>
    <source>
        <strain evidence="2 3">SDUM040013</strain>
    </source>
</reference>
<keyword evidence="3" id="KW-1185">Reference proteome</keyword>
<dbReference type="RefSeq" id="WP_302722799.1">
    <property type="nucleotide sequence ID" value="NZ_JAULRU010000570.1"/>
</dbReference>
<feature type="chain" id="PRO_5046158279" evidence="1">
    <location>
        <begin position="24"/>
        <end position="53"/>
    </location>
</feature>
<proteinExistence type="predicted"/>
<protein>
    <submittedName>
        <fullName evidence="2">Uncharacterized protein</fullName>
    </submittedName>
</protein>
<gene>
    <name evidence="2" type="ORF">SCD92_09045</name>
</gene>
<keyword evidence="1" id="KW-0732">Signal</keyword>
<evidence type="ECO:0000313" key="2">
    <source>
        <dbReference type="EMBL" id="MDX6849505.1"/>
    </source>
</evidence>
<comment type="caution">
    <text evidence="2">The sequence shown here is derived from an EMBL/GenBank/DDBJ whole genome shotgun (WGS) entry which is preliminary data.</text>
</comment>
<accession>A0ABU4RX80</accession>
<sequence>MAGQAMKYLNYLALLFCSLSALAGENRVDDAVAASVGRILLYQDINTDMKLAM</sequence>
<feature type="signal peptide" evidence="1">
    <location>
        <begin position="1"/>
        <end position="23"/>
    </location>
</feature>
<evidence type="ECO:0000313" key="3">
    <source>
        <dbReference type="Proteomes" id="UP001273505"/>
    </source>
</evidence>